<reference evidence="3" key="1">
    <citation type="journal article" date="2023" name="Mol. Phylogenet. Evol.">
        <title>Genome-scale phylogeny and comparative genomics of the fungal order Sordariales.</title>
        <authorList>
            <person name="Hensen N."/>
            <person name="Bonometti L."/>
            <person name="Westerberg I."/>
            <person name="Brannstrom I.O."/>
            <person name="Guillou S."/>
            <person name="Cros-Aarteil S."/>
            <person name="Calhoun S."/>
            <person name="Haridas S."/>
            <person name="Kuo A."/>
            <person name="Mondo S."/>
            <person name="Pangilinan J."/>
            <person name="Riley R."/>
            <person name="LaButti K."/>
            <person name="Andreopoulos B."/>
            <person name="Lipzen A."/>
            <person name="Chen C."/>
            <person name="Yan M."/>
            <person name="Daum C."/>
            <person name="Ng V."/>
            <person name="Clum A."/>
            <person name="Steindorff A."/>
            <person name="Ohm R.A."/>
            <person name="Martin F."/>
            <person name="Silar P."/>
            <person name="Natvig D.O."/>
            <person name="Lalanne C."/>
            <person name="Gautier V."/>
            <person name="Ament-Velasquez S.L."/>
            <person name="Kruys A."/>
            <person name="Hutchinson M.I."/>
            <person name="Powell A.J."/>
            <person name="Barry K."/>
            <person name="Miller A.N."/>
            <person name="Grigoriev I.V."/>
            <person name="Debuchy R."/>
            <person name="Gladieux P."/>
            <person name="Hiltunen Thoren M."/>
            <person name="Johannesson H."/>
        </authorList>
    </citation>
    <scope>NUCLEOTIDE SEQUENCE [LARGE SCALE GENOMIC DNA]</scope>
    <source>
        <strain evidence="3">CBS 340.73</strain>
    </source>
</reference>
<evidence type="ECO:0000313" key="2">
    <source>
        <dbReference type="EMBL" id="KAK3936730.1"/>
    </source>
</evidence>
<organism evidence="2 3">
    <name type="scientific">Diplogelasinospora grovesii</name>
    <dbReference type="NCBI Taxonomy" id="303347"/>
    <lineage>
        <taxon>Eukaryota</taxon>
        <taxon>Fungi</taxon>
        <taxon>Dikarya</taxon>
        <taxon>Ascomycota</taxon>
        <taxon>Pezizomycotina</taxon>
        <taxon>Sordariomycetes</taxon>
        <taxon>Sordariomycetidae</taxon>
        <taxon>Sordariales</taxon>
        <taxon>Diplogelasinosporaceae</taxon>
        <taxon>Diplogelasinospora</taxon>
    </lineage>
</organism>
<evidence type="ECO:0000313" key="3">
    <source>
        <dbReference type="Proteomes" id="UP001303473"/>
    </source>
</evidence>
<protein>
    <submittedName>
        <fullName evidence="2">Uncharacterized protein</fullName>
    </submittedName>
</protein>
<gene>
    <name evidence="2" type="ORF">QBC46DRAFT_411815</name>
</gene>
<proteinExistence type="predicted"/>
<dbReference type="EMBL" id="MU853874">
    <property type="protein sequence ID" value="KAK3936730.1"/>
    <property type="molecule type" value="Genomic_DNA"/>
</dbReference>
<evidence type="ECO:0000256" key="1">
    <source>
        <dbReference type="SAM" id="MobiDB-lite"/>
    </source>
</evidence>
<comment type="caution">
    <text evidence="2">The sequence shown here is derived from an EMBL/GenBank/DDBJ whole genome shotgun (WGS) entry which is preliminary data.</text>
</comment>
<feature type="compositionally biased region" description="Basic and acidic residues" evidence="1">
    <location>
        <begin position="197"/>
        <end position="206"/>
    </location>
</feature>
<dbReference type="Proteomes" id="UP001303473">
    <property type="component" value="Unassembled WGS sequence"/>
</dbReference>
<feature type="region of interest" description="Disordered" evidence="1">
    <location>
        <begin position="187"/>
        <end position="206"/>
    </location>
</feature>
<dbReference type="AlphaFoldDB" id="A0AAN6N043"/>
<sequence length="206" mass="23556">MSGAGEAVLQRARGGRCEIELHSAVWTNTLQTFIQQPVSQPASTTQGCVERADEARLLVLFLASDDYIGSQNQKYFPMSPWKPFGHTALEDLNLERGFNWDTHPAETSAQADPDLIQTYSLLHRQKEEMVHVPYDKFDPEDDAASSHATADAFRWLRRGGFPASEQPIRHHEWAAWYFDEEEEEGCESLWTSDEEERIQKKSDQVK</sequence>
<keyword evidence="3" id="KW-1185">Reference proteome</keyword>
<accession>A0AAN6N043</accession>
<name>A0AAN6N043_9PEZI</name>
<feature type="compositionally biased region" description="Acidic residues" evidence="1">
    <location>
        <begin position="187"/>
        <end position="196"/>
    </location>
</feature>